<reference evidence="2 3" key="1">
    <citation type="submission" date="2018-04" db="EMBL/GenBank/DDBJ databases">
        <title>The genome sequence of Caulobacter sp. 736.</title>
        <authorList>
            <person name="Gao J."/>
            <person name="Sun J."/>
        </authorList>
    </citation>
    <scope>NUCLEOTIDE SEQUENCE [LARGE SCALE GENOMIC DNA]</scope>
    <source>
        <strain evidence="2 3">736</strain>
    </source>
</reference>
<accession>A0A2T9JB32</accession>
<organism evidence="2 3">
    <name type="scientific">Caulobacter radicis</name>
    <dbReference type="NCBI Taxonomy" id="2172650"/>
    <lineage>
        <taxon>Bacteria</taxon>
        <taxon>Pseudomonadati</taxon>
        <taxon>Pseudomonadota</taxon>
        <taxon>Alphaproteobacteria</taxon>
        <taxon>Caulobacterales</taxon>
        <taxon>Caulobacteraceae</taxon>
        <taxon>Caulobacter</taxon>
    </lineage>
</organism>
<evidence type="ECO:0000256" key="1">
    <source>
        <dbReference type="SAM" id="MobiDB-lite"/>
    </source>
</evidence>
<sequence>MTGLDLDSSLQKSSGQKFGDRAVPGDNDELVRRLWLDREQQVKALTVELGQSLDGRTAIYLDTCFWIHLRDAQRGELGVRGAELLGRARGAVAAGVAIFPISDMTLFEVLKQAPTSRAETAKLIAELSQGVAIVDSRRRMATEVCHLIKTGRPGLDPVLFHPLHHLVWTRGLGVMGIDCPYIPGLDADTAVGLQRRYVEHLWRSVSPDQILAAFDGLEDDGFQSIVADLNHGTAAHGGELDSFKTAYAAEAAGVADLVGDMAMDVVADEARAAGVAMPPSGSRAWDESRARWCALITAALRKGPKPRRRLRTLHALAALHAALRWNKGQKFEVNDLYDFEHAVAALGYCQMFLTERPLHHMITAGNLRLDQLFDCRVAHSLDGAIAAIASLAGPATPPVENVANCA</sequence>
<proteinExistence type="predicted"/>
<evidence type="ECO:0000313" key="3">
    <source>
        <dbReference type="Proteomes" id="UP000244913"/>
    </source>
</evidence>
<comment type="caution">
    <text evidence="2">The sequence shown here is derived from an EMBL/GenBank/DDBJ whole genome shotgun (WGS) entry which is preliminary data.</text>
</comment>
<dbReference type="RefSeq" id="WP_116568506.1">
    <property type="nucleotide sequence ID" value="NZ_QDKP01000043.1"/>
</dbReference>
<protein>
    <submittedName>
        <fullName evidence="2">Uncharacterized protein</fullName>
    </submittedName>
</protein>
<feature type="region of interest" description="Disordered" evidence="1">
    <location>
        <begin position="1"/>
        <end position="24"/>
    </location>
</feature>
<dbReference type="EMBL" id="QDKP01000043">
    <property type="protein sequence ID" value="PVM79437.1"/>
    <property type="molecule type" value="Genomic_DNA"/>
</dbReference>
<gene>
    <name evidence="2" type="ORF">DDF65_15185</name>
</gene>
<dbReference type="Proteomes" id="UP000244913">
    <property type="component" value="Unassembled WGS sequence"/>
</dbReference>
<dbReference type="AlphaFoldDB" id="A0A2T9JB32"/>
<evidence type="ECO:0000313" key="2">
    <source>
        <dbReference type="EMBL" id="PVM79437.1"/>
    </source>
</evidence>
<name>A0A2T9JB32_9CAUL</name>
<keyword evidence="3" id="KW-1185">Reference proteome</keyword>